<dbReference type="GO" id="GO:0006511">
    <property type="term" value="P:ubiquitin-dependent protein catabolic process"/>
    <property type="evidence" value="ECO:0007669"/>
    <property type="project" value="TreeGrafter"/>
</dbReference>
<keyword evidence="1" id="KW-0863">Zinc-finger</keyword>
<feature type="chain" id="PRO_5018025979" description="RING-type domain-containing protein" evidence="2">
    <location>
        <begin position="31"/>
        <end position="254"/>
    </location>
</feature>
<keyword evidence="4" id="KW-0496">Mitochondrion</keyword>
<dbReference type="AlphaFoldDB" id="A0A3P3YDX4"/>
<accession>A0A3P3YDX4</accession>
<evidence type="ECO:0000313" key="5">
    <source>
        <dbReference type="Proteomes" id="UP000290189"/>
    </source>
</evidence>
<dbReference type="GO" id="GO:0008270">
    <property type="term" value="F:zinc ion binding"/>
    <property type="evidence" value="ECO:0007669"/>
    <property type="project" value="UniProtKB-KW"/>
</dbReference>
<evidence type="ECO:0000256" key="2">
    <source>
        <dbReference type="SAM" id="SignalP"/>
    </source>
</evidence>
<dbReference type="Gene3D" id="3.30.40.10">
    <property type="entry name" value="Zinc/RING finger domain, C3HC4 (zinc finger)"/>
    <property type="match status" value="1"/>
</dbReference>
<dbReference type="Proteomes" id="UP000290189">
    <property type="component" value="Unassembled WGS sequence"/>
</dbReference>
<evidence type="ECO:0000256" key="1">
    <source>
        <dbReference type="PROSITE-ProRule" id="PRU00175"/>
    </source>
</evidence>
<organism evidence="4 5">
    <name type="scientific">Plasmodiophora brassicae</name>
    <name type="common">Clubroot disease agent</name>
    <dbReference type="NCBI Taxonomy" id="37360"/>
    <lineage>
        <taxon>Eukaryota</taxon>
        <taxon>Sar</taxon>
        <taxon>Rhizaria</taxon>
        <taxon>Endomyxa</taxon>
        <taxon>Phytomyxea</taxon>
        <taxon>Plasmodiophorida</taxon>
        <taxon>Plasmodiophoridae</taxon>
        <taxon>Plasmodiophora</taxon>
    </lineage>
</organism>
<dbReference type="Pfam" id="PF13639">
    <property type="entry name" value="zf-RING_2"/>
    <property type="match status" value="1"/>
</dbReference>
<dbReference type="PROSITE" id="PS50089">
    <property type="entry name" value="ZF_RING_2"/>
    <property type="match status" value="1"/>
</dbReference>
<evidence type="ECO:0000259" key="3">
    <source>
        <dbReference type="PROSITE" id="PS50089"/>
    </source>
</evidence>
<dbReference type="InterPro" id="IPR051826">
    <property type="entry name" value="E3_ubiquitin-ligase_domain"/>
</dbReference>
<reference evidence="4 5" key="1">
    <citation type="submission" date="2018-03" db="EMBL/GenBank/DDBJ databases">
        <authorList>
            <person name="Fogelqvist J."/>
        </authorList>
    </citation>
    <scope>NUCLEOTIDE SEQUENCE [LARGE SCALE GENOMIC DNA]</scope>
</reference>
<dbReference type="PANTHER" id="PTHR22765">
    <property type="entry name" value="RING FINGER AND PROTEASE ASSOCIATED DOMAIN-CONTAINING"/>
    <property type="match status" value="1"/>
</dbReference>
<dbReference type="PANTHER" id="PTHR22765:SF434">
    <property type="entry name" value="GB|AAD18119.1-RELATED"/>
    <property type="match status" value="1"/>
</dbReference>
<proteinExistence type="predicted"/>
<gene>
    <name evidence="4" type="ORF">PLBR_LOCUS5602</name>
</gene>
<keyword evidence="1" id="KW-0862">Zinc</keyword>
<dbReference type="SUPFAM" id="SSF57850">
    <property type="entry name" value="RING/U-box"/>
    <property type="match status" value="1"/>
</dbReference>
<protein>
    <recommendedName>
        <fullName evidence="3">RING-type domain-containing protein</fullName>
    </recommendedName>
</protein>
<dbReference type="SMART" id="SM00184">
    <property type="entry name" value="RING"/>
    <property type="match status" value="1"/>
</dbReference>
<name>A0A3P3YDX4_PLABS</name>
<dbReference type="EMBL" id="OVEO01000009">
    <property type="protein sequence ID" value="SPQ98387.1"/>
    <property type="molecule type" value="Genomic_DNA"/>
</dbReference>
<keyword evidence="1" id="KW-0479">Metal-binding</keyword>
<feature type="signal peptide" evidence="2">
    <location>
        <begin position="1"/>
        <end position="30"/>
    </location>
</feature>
<dbReference type="GO" id="GO:0061630">
    <property type="term" value="F:ubiquitin protein ligase activity"/>
    <property type="evidence" value="ECO:0007669"/>
    <property type="project" value="TreeGrafter"/>
</dbReference>
<sequence length="254" mass="28190">MPAFQRLCRLLAPCTLLVLLSALFSGLANADGDDDVNLVCLEGVTYGFPRDEAAKVSPRFANMHYQRINISCNELGIVTVYIVKRRRLGKRRGLEWVQSVVRERSVAQNRRLLAVARELQMGPLHRTTMAALRSNSGWCEATTGDAISGNEQCVICHESMRGGAETAYLSCEHQFHTSCILEWLTLAPTCPLCNGLVLTVHDTSRSVQNPDETPPISYPLNNVASLTTHTGIYDSPPRSSSSTRHRSFWCCLRP</sequence>
<evidence type="ECO:0000313" key="4">
    <source>
        <dbReference type="EMBL" id="SPQ98387.1"/>
    </source>
</evidence>
<keyword evidence="2" id="KW-0732">Signal</keyword>
<dbReference type="InterPro" id="IPR013083">
    <property type="entry name" value="Znf_RING/FYVE/PHD"/>
</dbReference>
<feature type="domain" description="RING-type" evidence="3">
    <location>
        <begin position="153"/>
        <end position="194"/>
    </location>
</feature>
<dbReference type="InterPro" id="IPR001841">
    <property type="entry name" value="Znf_RING"/>
</dbReference>
<geneLocation type="mitochondrion" evidence="4"/>